<dbReference type="AlphaFoldDB" id="A0A4C2A8P0"/>
<dbReference type="EMBL" id="BGZK01002748">
    <property type="protein sequence ID" value="GBP96172.1"/>
    <property type="molecule type" value="Genomic_DNA"/>
</dbReference>
<accession>A0A4C2A8P0</accession>
<organism evidence="1 2">
    <name type="scientific">Eumeta variegata</name>
    <name type="common">Bagworm moth</name>
    <name type="synonym">Eumeta japonica</name>
    <dbReference type="NCBI Taxonomy" id="151549"/>
    <lineage>
        <taxon>Eukaryota</taxon>
        <taxon>Metazoa</taxon>
        <taxon>Ecdysozoa</taxon>
        <taxon>Arthropoda</taxon>
        <taxon>Hexapoda</taxon>
        <taxon>Insecta</taxon>
        <taxon>Pterygota</taxon>
        <taxon>Neoptera</taxon>
        <taxon>Endopterygota</taxon>
        <taxon>Lepidoptera</taxon>
        <taxon>Glossata</taxon>
        <taxon>Ditrysia</taxon>
        <taxon>Tineoidea</taxon>
        <taxon>Psychidae</taxon>
        <taxon>Oiketicinae</taxon>
        <taxon>Eumeta</taxon>
    </lineage>
</organism>
<evidence type="ECO:0000313" key="2">
    <source>
        <dbReference type="Proteomes" id="UP000299102"/>
    </source>
</evidence>
<gene>
    <name evidence="1" type="ORF">EVAR_98228_1</name>
</gene>
<keyword evidence="2" id="KW-1185">Reference proteome</keyword>
<name>A0A4C2A8P0_EUMVA</name>
<sequence length="135" mass="15358">MTGQYARIVLEDKKIVAADWLPLAAADSRQRSNRSARADYVVLAGRAGRLMFLLHHLPRDAHRRWLLLTINEVSLEACFAKLQTTTLAPAPRLRKTLVDAVVLDTFMIMYLKISKLQPSVHRFVSLPQTSIKFVF</sequence>
<proteinExistence type="predicted"/>
<dbReference type="Proteomes" id="UP000299102">
    <property type="component" value="Unassembled WGS sequence"/>
</dbReference>
<evidence type="ECO:0000313" key="1">
    <source>
        <dbReference type="EMBL" id="GBP96172.1"/>
    </source>
</evidence>
<protein>
    <submittedName>
        <fullName evidence="1">Uncharacterized protein</fullName>
    </submittedName>
</protein>
<reference evidence="1 2" key="1">
    <citation type="journal article" date="2019" name="Commun. Biol.">
        <title>The bagworm genome reveals a unique fibroin gene that provides high tensile strength.</title>
        <authorList>
            <person name="Kono N."/>
            <person name="Nakamura H."/>
            <person name="Ohtoshi R."/>
            <person name="Tomita M."/>
            <person name="Numata K."/>
            <person name="Arakawa K."/>
        </authorList>
    </citation>
    <scope>NUCLEOTIDE SEQUENCE [LARGE SCALE GENOMIC DNA]</scope>
</reference>
<comment type="caution">
    <text evidence="1">The sequence shown here is derived from an EMBL/GenBank/DDBJ whole genome shotgun (WGS) entry which is preliminary data.</text>
</comment>